<keyword evidence="6" id="KW-0653">Protein transport</keyword>
<evidence type="ECO:0008006" key="13">
    <source>
        <dbReference type="Google" id="ProtNLM"/>
    </source>
</evidence>
<dbReference type="Proteomes" id="UP000015102">
    <property type="component" value="Unassembled WGS sequence"/>
</dbReference>
<keyword evidence="12" id="KW-1185">Reference proteome</keyword>
<dbReference type="Pfam" id="PF00018">
    <property type="entry name" value="SH3_1"/>
    <property type="match status" value="1"/>
</dbReference>
<name>T1GKY0_MEGSC</name>
<feature type="region of interest" description="Disordered" evidence="8">
    <location>
        <begin position="182"/>
        <end position="232"/>
    </location>
</feature>
<evidence type="ECO:0000313" key="11">
    <source>
        <dbReference type="EnsemblMetazoa" id="MESCA004163-PA"/>
    </source>
</evidence>
<dbReference type="SMART" id="SM00726">
    <property type="entry name" value="UIM"/>
    <property type="match status" value="1"/>
</dbReference>
<dbReference type="EMBL" id="CAQQ02132152">
    <property type="status" value="NOT_ANNOTATED_CDS"/>
    <property type="molecule type" value="Genomic_DNA"/>
</dbReference>
<reference evidence="11" key="2">
    <citation type="submission" date="2015-06" db="UniProtKB">
        <authorList>
            <consortium name="EnsemblMetazoa"/>
        </authorList>
    </citation>
    <scope>IDENTIFICATION</scope>
</reference>
<sequence>MGIFGQSSSLDGDIEKATNEKNTNEDWTLIMEVCDKITSSPRNTKDYVKAILKRMNHNDPHVVIQALTLLDACINNCGKNFHLEVASREFETEYKKLLSKVEPTVAMKMRIKLKRWSENEFKTDPQLNLIPSFYQKLKAEGHDFTDYSQKSRSLRAAVSKDPNVVTSQQEEDDLAKAIELSLKESAKPSPNKQATTTTSSSTYPSLYPSFSNSASNSPSVTSTTTSGAAGGNASKELRKVRALYDFEAAEDNELTFKTGEIIHVIDDADPNWWKGVNQRGEDKSDEKQKSSKEDESSDKNFVPEVNEEKIDRLLHLLHEANPEDPSQDPPEMLRLENEVHQMGPLIDAELERVDRKHAQLTMLSSNLVEAINLYHTLMRDDRMSGFGSPFQRPQQFGQQPPTNYPMYPMPNMYPGGPQGMPPMPGQFMPPLQQQQSQQPQPQNQQPVPMNYQNGHQPQSMMPTQHQPQPLQQQPQPYNIPPQQPNQFAHHLQMNAPGQPNGLPSGATVAPAPPQQQAPPMMENGMNRTQHFMPMVIPSGMPPHQQPQPQHLQHQPQQPLPNNFHAFQPHPGMAAAAAAIGINSINQPVTQSFLGQNDNKNNIPVYQQQRKKIK</sequence>
<dbReference type="InterPro" id="IPR008942">
    <property type="entry name" value="ENTH_VHS"/>
</dbReference>
<feature type="region of interest" description="Disordered" evidence="8">
    <location>
        <begin position="592"/>
        <end position="613"/>
    </location>
</feature>
<dbReference type="InterPro" id="IPR001452">
    <property type="entry name" value="SH3_domain"/>
</dbReference>
<dbReference type="Pfam" id="PF00790">
    <property type="entry name" value="VHS"/>
    <property type="match status" value="1"/>
</dbReference>
<dbReference type="OMA" id="CDKVTTN"/>
<evidence type="ECO:0000256" key="3">
    <source>
        <dbReference type="ARBA" id="ARBA00022443"/>
    </source>
</evidence>
<dbReference type="Gene3D" id="2.30.30.40">
    <property type="entry name" value="SH3 Domains"/>
    <property type="match status" value="1"/>
</dbReference>
<feature type="domain" description="SH3" evidence="9">
    <location>
        <begin position="235"/>
        <end position="312"/>
    </location>
</feature>
<organism evidence="11 12">
    <name type="scientific">Megaselia scalaris</name>
    <name type="common">Humpbacked fly</name>
    <name type="synonym">Phora scalaris</name>
    <dbReference type="NCBI Taxonomy" id="36166"/>
    <lineage>
        <taxon>Eukaryota</taxon>
        <taxon>Metazoa</taxon>
        <taxon>Ecdysozoa</taxon>
        <taxon>Arthropoda</taxon>
        <taxon>Hexapoda</taxon>
        <taxon>Insecta</taxon>
        <taxon>Pterygota</taxon>
        <taxon>Neoptera</taxon>
        <taxon>Endopterygota</taxon>
        <taxon>Diptera</taxon>
        <taxon>Brachycera</taxon>
        <taxon>Muscomorpha</taxon>
        <taxon>Platypezoidea</taxon>
        <taxon>Phoridae</taxon>
        <taxon>Megaseliini</taxon>
        <taxon>Megaselia</taxon>
    </lineage>
</organism>
<dbReference type="Pfam" id="PF02809">
    <property type="entry name" value="UIM"/>
    <property type="match status" value="1"/>
</dbReference>
<reference evidence="12" key="1">
    <citation type="submission" date="2013-02" db="EMBL/GenBank/DDBJ databases">
        <authorList>
            <person name="Hughes D."/>
        </authorList>
    </citation>
    <scope>NUCLEOTIDE SEQUENCE</scope>
    <source>
        <strain>Durham</strain>
        <strain evidence="12">NC isolate 2 -- Noor lab</strain>
    </source>
</reference>
<evidence type="ECO:0000256" key="1">
    <source>
        <dbReference type="ARBA" id="ARBA00004177"/>
    </source>
</evidence>
<dbReference type="SMART" id="SM00326">
    <property type="entry name" value="SH3"/>
    <property type="match status" value="1"/>
</dbReference>
<feature type="region of interest" description="Disordered" evidence="8">
    <location>
        <begin position="539"/>
        <end position="562"/>
    </location>
</feature>
<dbReference type="SUPFAM" id="SSF48464">
    <property type="entry name" value="ENTH/VHS domain"/>
    <property type="match status" value="1"/>
</dbReference>
<dbReference type="Gene3D" id="1.20.5.1940">
    <property type="match status" value="1"/>
</dbReference>
<dbReference type="FunFam" id="1.25.40.90:FF:000009">
    <property type="entry name" value="Putative signal transducing adapter molecule 1"/>
    <property type="match status" value="1"/>
</dbReference>
<evidence type="ECO:0000256" key="2">
    <source>
        <dbReference type="ARBA" id="ARBA00009666"/>
    </source>
</evidence>
<dbReference type="Gene3D" id="1.25.40.90">
    <property type="match status" value="1"/>
</dbReference>
<keyword evidence="5" id="KW-0967">Endosome</keyword>
<dbReference type="GO" id="GO:0033565">
    <property type="term" value="C:ESCRT-0 complex"/>
    <property type="evidence" value="ECO:0007669"/>
    <property type="project" value="TreeGrafter"/>
</dbReference>
<protein>
    <recommendedName>
        <fullName evidence="13">Signal transducing adapter molecule 1</fullName>
    </recommendedName>
</protein>
<evidence type="ECO:0000256" key="4">
    <source>
        <dbReference type="ARBA" id="ARBA00022448"/>
    </source>
</evidence>
<feature type="compositionally biased region" description="Low complexity" evidence="8">
    <location>
        <begin position="425"/>
        <end position="452"/>
    </location>
</feature>
<dbReference type="InterPro" id="IPR003903">
    <property type="entry name" value="UIM_dom"/>
</dbReference>
<dbReference type="PROSITE" id="PS50179">
    <property type="entry name" value="VHS"/>
    <property type="match status" value="1"/>
</dbReference>
<keyword evidence="4" id="KW-0813">Transport</keyword>
<keyword evidence="3 7" id="KW-0728">SH3 domain</keyword>
<dbReference type="SUPFAM" id="SSF50044">
    <property type="entry name" value="SH3-domain"/>
    <property type="match status" value="1"/>
</dbReference>
<dbReference type="STRING" id="36166.T1GKY0"/>
<dbReference type="PROSITE" id="PS50330">
    <property type="entry name" value="UIM"/>
    <property type="match status" value="1"/>
</dbReference>
<dbReference type="PROSITE" id="PS50002">
    <property type="entry name" value="SH3"/>
    <property type="match status" value="1"/>
</dbReference>
<proteinExistence type="inferred from homology"/>
<dbReference type="SMART" id="SM00288">
    <property type="entry name" value="VHS"/>
    <property type="match status" value="1"/>
</dbReference>
<dbReference type="InterPro" id="IPR002014">
    <property type="entry name" value="VHS_dom"/>
</dbReference>
<dbReference type="EnsemblMetazoa" id="MESCA004163-RA">
    <property type="protein sequence ID" value="MESCA004163-PA"/>
    <property type="gene ID" value="MESCA004163"/>
</dbReference>
<evidence type="ECO:0000256" key="6">
    <source>
        <dbReference type="ARBA" id="ARBA00022927"/>
    </source>
</evidence>
<feature type="compositionally biased region" description="Polar residues" evidence="8">
    <location>
        <begin position="592"/>
        <end position="607"/>
    </location>
</feature>
<dbReference type="InterPro" id="IPR036028">
    <property type="entry name" value="SH3-like_dom_sf"/>
</dbReference>
<accession>T1GKY0</accession>
<evidence type="ECO:0000256" key="5">
    <source>
        <dbReference type="ARBA" id="ARBA00022753"/>
    </source>
</evidence>
<feature type="region of interest" description="Disordered" evidence="8">
    <location>
        <begin position="411"/>
        <end position="524"/>
    </location>
</feature>
<dbReference type="PANTHER" id="PTHR45929:SF3">
    <property type="entry name" value="JAK PATHWAY SIGNAL TRANSDUCTION ADAPTOR MOLECULE"/>
    <property type="match status" value="1"/>
</dbReference>
<feature type="compositionally biased region" description="Low complexity" evidence="8">
    <location>
        <begin position="195"/>
        <end position="232"/>
    </location>
</feature>
<dbReference type="HOGENOM" id="CLU_010104_0_1_1"/>
<evidence type="ECO:0000259" key="9">
    <source>
        <dbReference type="PROSITE" id="PS50002"/>
    </source>
</evidence>
<evidence type="ECO:0000256" key="8">
    <source>
        <dbReference type="SAM" id="MobiDB-lite"/>
    </source>
</evidence>
<feature type="domain" description="VHS" evidence="10">
    <location>
        <begin position="17"/>
        <end position="145"/>
    </location>
</feature>
<dbReference type="AlphaFoldDB" id="T1GKY0"/>
<comment type="similarity">
    <text evidence="2">Belongs to the STAM family.</text>
</comment>
<dbReference type="GO" id="GO:0043328">
    <property type="term" value="P:protein transport to vacuole involved in ubiquitin-dependent protein catabolic process via the multivesicular body sorting pathway"/>
    <property type="evidence" value="ECO:0007669"/>
    <property type="project" value="TreeGrafter"/>
</dbReference>
<dbReference type="PRINTS" id="PR00452">
    <property type="entry name" value="SH3DOMAIN"/>
</dbReference>
<evidence type="ECO:0000256" key="7">
    <source>
        <dbReference type="PROSITE-ProRule" id="PRU00192"/>
    </source>
</evidence>
<feature type="compositionally biased region" description="Basic and acidic residues" evidence="8">
    <location>
        <begin position="279"/>
        <end position="298"/>
    </location>
</feature>
<feature type="region of interest" description="Disordered" evidence="8">
    <location>
        <begin position="272"/>
        <end position="301"/>
    </location>
</feature>
<dbReference type="GO" id="GO:0043130">
    <property type="term" value="F:ubiquitin binding"/>
    <property type="evidence" value="ECO:0007669"/>
    <property type="project" value="InterPro"/>
</dbReference>
<comment type="subcellular location">
    <subcellularLocation>
        <location evidence="1">Endosome</location>
    </subcellularLocation>
</comment>
<dbReference type="EMBL" id="CAQQ02132153">
    <property type="status" value="NOT_ANNOTATED_CDS"/>
    <property type="molecule type" value="Genomic_DNA"/>
</dbReference>
<evidence type="ECO:0000259" key="10">
    <source>
        <dbReference type="PROSITE" id="PS50179"/>
    </source>
</evidence>
<feature type="compositionally biased region" description="Low complexity" evidence="8">
    <location>
        <begin position="546"/>
        <end position="560"/>
    </location>
</feature>
<dbReference type="GO" id="GO:0035091">
    <property type="term" value="F:phosphatidylinositol binding"/>
    <property type="evidence" value="ECO:0007669"/>
    <property type="project" value="InterPro"/>
</dbReference>
<dbReference type="CDD" id="cd03568">
    <property type="entry name" value="VHS_STAM"/>
    <property type="match status" value="1"/>
</dbReference>
<dbReference type="CDD" id="cd21388">
    <property type="entry name" value="GAT_STAM"/>
    <property type="match status" value="1"/>
</dbReference>
<evidence type="ECO:0000313" key="12">
    <source>
        <dbReference type="Proteomes" id="UP000015102"/>
    </source>
</evidence>
<feature type="compositionally biased region" description="Low complexity" evidence="8">
    <location>
        <begin position="462"/>
        <end position="476"/>
    </location>
</feature>
<dbReference type="PANTHER" id="PTHR45929">
    <property type="entry name" value="JAK PATHWAY SIGNAL TRANSDUCTION ADAPTOR MOLECULE"/>
    <property type="match status" value="1"/>
</dbReference>
<dbReference type="InterPro" id="IPR050670">
    <property type="entry name" value="STAM"/>
</dbReference>